<dbReference type="InterPro" id="IPR046346">
    <property type="entry name" value="Aminoacid_DH-like_N_sf"/>
</dbReference>
<dbReference type="RefSeq" id="WP_073075647.1">
    <property type="nucleotide sequence ID" value="NZ_FQXV01000001.1"/>
</dbReference>
<dbReference type="Gene3D" id="3.40.50.10860">
    <property type="entry name" value="Leucine Dehydrogenase, chain A, domain 1"/>
    <property type="match status" value="1"/>
</dbReference>
<evidence type="ECO:0000256" key="12">
    <source>
        <dbReference type="HAMAP-Rule" id="MF_01576"/>
    </source>
</evidence>
<comment type="function">
    <text evidence="12">Catalyzes the oxidation of 5,10-methylenetetrahydrofolate to 5,10-methenyltetrahydrofolate and then the hydrolysis of 5,10-methenyltetrahydrofolate to 10-formyltetrahydrofolate.</text>
</comment>
<evidence type="ECO:0000256" key="10">
    <source>
        <dbReference type="ARBA" id="ARBA00023167"/>
    </source>
</evidence>
<dbReference type="GO" id="GO:0006164">
    <property type="term" value="P:purine nucleotide biosynthetic process"/>
    <property type="evidence" value="ECO:0007669"/>
    <property type="project" value="UniProtKB-KW"/>
</dbReference>
<evidence type="ECO:0000256" key="9">
    <source>
        <dbReference type="ARBA" id="ARBA00023102"/>
    </source>
</evidence>
<dbReference type="OrthoDB" id="9803580at2"/>
<comment type="subunit">
    <text evidence="2 12">Homodimer.</text>
</comment>
<keyword evidence="5 12" id="KW-0658">Purine biosynthesis</keyword>
<dbReference type="FunFam" id="3.40.50.720:FF:000006">
    <property type="entry name" value="Bifunctional protein FolD"/>
    <property type="match status" value="1"/>
</dbReference>
<reference evidence="15 16" key="1">
    <citation type="submission" date="2016-11" db="EMBL/GenBank/DDBJ databases">
        <authorList>
            <person name="Jaros S."/>
            <person name="Januszkiewicz K."/>
            <person name="Wedrychowicz H."/>
        </authorList>
    </citation>
    <scope>NUCLEOTIDE SEQUENCE [LARGE SCALE GENOMIC DNA]</scope>
    <source>
        <strain evidence="15 16">DSM 10068</strain>
    </source>
</reference>
<organism evidence="15 16">
    <name type="scientific">Sporobacter termitidis DSM 10068</name>
    <dbReference type="NCBI Taxonomy" id="1123282"/>
    <lineage>
        <taxon>Bacteria</taxon>
        <taxon>Bacillati</taxon>
        <taxon>Bacillota</taxon>
        <taxon>Clostridia</taxon>
        <taxon>Eubacteriales</taxon>
        <taxon>Oscillospiraceae</taxon>
        <taxon>Sporobacter</taxon>
    </lineage>
</organism>
<feature type="domain" description="Tetrahydrofolate dehydrogenase/cyclohydrolase catalytic" evidence="13">
    <location>
        <begin position="5"/>
        <end position="119"/>
    </location>
</feature>
<dbReference type="Proteomes" id="UP000183995">
    <property type="component" value="Unassembled WGS sequence"/>
</dbReference>
<protein>
    <recommendedName>
        <fullName evidence="12">Bifunctional protein FolD</fullName>
    </recommendedName>
    <domain>
        <recommendedName>
            <fullName evidence="12">Methylenetetrahydrofolate dehydrogenase</fullName>
            <ecNumber evidence="12">1.5.1.5</ecNumber>
        </recommendedName>
    </domain>
    <domain>
        <recommendedName>
            <fullName evidence="12">Methenyltetrahydrofolate cyclohydrolase</fullName>
            <ecNumber evidence="12">3.5.4.9</ecNumber>
        </recommendedName>
    </domain>
</protein>
<dbReference type="Pfam" id="PF02882">
    <property type="entry name" value="THF_DHG_CYH_C"/>
    <property type="match status" value="1"/>
</dbReference>
<keyword evidence="11 12" id="KW-0511">Multifunctional enzyme</keyword>
<dbReference type="Gene3D" id="3.40.50.720">
    <property type="entry name" value="NAD(P)-binding Rossmann-like Domain"/>
    <property type="match status" value="1"/>
</dbReference>
<dbReference type="PRINTS" id="PR00085">
    <property type="entry name" value="THFDHDRGNASE"/>
</dbReference>
<proteinExistence type="inferred from homology"/>
<dbReference type="EC" id="1.5.1.5" evidence="12"/>
<dbReference type="PANTHER" id="PTHR48099:SF5">
    <property type="entry name" value="C-1-TETRAHYDROFOLATE SYNTHASE, CYTOPLASMIC"/>
    <property type="match status" value="1"/>
</dbReference>
<dbReference type="EC" id="3.5.4.9" evidence="12"/>
<dbReference type="GO" id="GO:0004477">
    <property type="term" value="F:methenyltetrahydrofolate cyclohydrolase activity"/>
    <property type="evidence" value="ECO:0007669"/>
    <property type="project" value="UniProtKB-UniRule"/>
</dbReference>
<dbReference type="GO" id="GO:0005829">
    <property type="term" value="C:cytosol"/>
    <property type="evidence" value="ECO:0007669"/>
    <property type="project" value="TreeGrafter"/>
</dbReference>
<feature type="domain" description="Tetrahydrofolate dehydrogenase/cyclohydrolase NAD(P)-binding" evidence="14">
    <location>
        <begin position="139"/>
        <end position="280"/>
    </location>
</feature>
<evidence type="ECO:0000256" key="1">
    <source>
        <dbReference type="ARBA" id="ARBA00004777"/>
    </source>
</evidence>
<evidence type="ECO:0000256" key="11">
    <source>
        <dbReference type="ARBA" id="ARBA00023268"/>
    </source>
</evidence>
<dbReference type="InterPro" id="IPR036291">
    <property type="entry name" value="NAD(P)-bd_dom_sf"/>
</dbReference>
<keyword evidence="6 12" id="KW-0378">Hydrolase</keyword>
<sequence length="282" mass="29433">MAELLKGAAVVAALNEKMTAEITNLKSKGVSPTLAILRVGERPDDISYEKGAMKRCETVGVAVKNIVLPADVTQDVLIQNVESLNNDKGVHGVLIFRPLPKHLDEEAVRKALKPEKDIDGITDGSLAGVFTGNGNGFPPCTAQACMEILDFYKVNCAGKRAVVIGRSLVVGKPAAVMLMGKNTTVTVCHTKTVDMPAVARTAEILIVAAGKANAVTKEYLAPGQIVVDVGINMTADGKLCGDVKFDDAEPIVGAITPVPGGVGTVTTSVLVSHVVEAAKKLL</sequence>
<dbReference type="SUPFAM" id="SSF53223">
    <property type="entry name" value="Aminoacid dehydrogenase-like, N-terminal domain"/>
    <property type="match status" value="1"/>
</dbReference>
<evidence type="ECO:0000256" key="4">
    <source>
        <dbReference type="ARBA" id="ARBA00022605"/>
    </source>
</evidence>
<keyword evidence="9 12" id="KW-0368">Histidine biosynthesis</keyword>
<dbReference type="SUPFAM" id="SSF51735">
    <property type="entry name" value="NAD(P)-binding Rossmann-fold domains"/>
    <property type="match status" value="1"/>
</dbReference>
<name>A0A1M5TD65_9FIRM</name>
<accession>A0A1M5TD65</accession>
<gene>
    <name evidence="12" type="primary">folD</name>
    <name evidence="15" type="ORF">SAMN02745823_00044</name>
</gene>
<evidence type="ECO:0000259" key="14">
    <source>
        <dbReference type="Pfam" id="PF02882"/>
    </source>
</evidence>
<dbReference type="AlphaFoldDB" id="A0A1M5TD65"/>
<evidence type="ECO:0000256" key="6">
    <source>
        <dbReference type="ARBA" id="ARBA00022801"/>
    </source>
</evidence>
<dbReference type="CDD" id="cd01080">
    <property type="entry name" value="NAD_bind_m-THF_DH_Cyclohyd"/>
    <property type="match status" value="1"/>
</dbReference>
<dbReference type="InterPro" id="IPR020630">
    <property type="entry name" value="THF_DH/CycHdrlase_cat_dom"/>
</dbReference>
<dbReference type="GO" id="GO:0004488">
    <property type="term" value="F:methylenetetrahydrofolate dehydrogenase (NADP+) activity"/>
    <property type="evidence" value="ECO:0007669"/>
    <property type="project" value="UniProtKB-UniRule"/>
</dbReference>
<dbReference type="InterPro" id="IPR000672">
    <property type="entry name" value="THF_DH/CycHdrlase"/>
</dbReference>
<dbReference type="STRING" id="1123282.SAMN02745823_00044"/>
<evidence type="ECO:0000259" key="13">
    <source>
        <dbReference type="Pfam" id="PF00763"/>
    </source>
</evidence>
<comment type="similarity">
    <text evidence="12">Belongs to the tetrahydrofolate dehydrogenase/cyclohydrolase family.</text>
</comment>
<dbReference type="InterPro" id="IPR020631">
    <property type="entry name" value="THF_DH/CycHdrlase_NAD-bd_dom"/>
</dbReference>
<keyword evidence="8 12" id="KW-0560">Oxidoreductase</keyword>
<evidence type="ECO:0000256" key="5">
    <source>
        <dbReference type="ARBA" id="ARBA00022755"/>
    </source>
</evidence>
<dbReference type="GO" id="GO:0000105">
    <property type="term" value="P:L-histidine biosynthetic process"/>
    <property type="evidence" value="ECO:0007669"/>
    <property type="project" value="UniProtKB-KW"/>
</dbReference>
<comment type="catalytic activity">
    <reaction evidence="12">
        <text>(6R)-5,10-methenyltetrahydrofolate + H2O = (6R)-10-formyltetrahydrofolate + H(+)</text>
        <dbReference type="Rhea" id="RHEA:23700"/>
        <dbReference type="ChEBI" id="CHEBI:15377"/>
        <dbReference type="ChEBI" id="CHEBI:15378"/>
        <dbReference type="ChEBI" id="CHEBI:57455"/>
        <dbReference type="ChEBI" id="CHEBI:195366"/>
        <dbReference type="EC" id="3.5.4.9"/>
    </reaction>
</comment>
<keyword evidence="3 12" id="KW-0554">One-carbon metabolism</keyword>
<dbReference type="UniPathway" id="UPA00193"/>
<comment type="pathway">
    <text evidence="1 12">One-carbon metabolism; tetrahydrofolate interconversion.</text>
</comment>
<evidence type="ECO:0000256" key="2">
    <source>
        <dbReference type="ARBA" id="ARBA00011738"/>
    </source>
</evidence>
<evidence type="ECO:0000313" key="16">
    <source>
        <dbReference type="Proteomes" id="UP000183995"/>
    </source>
</evidence>
<evidence type="ECO:0000313" key="15">
    <source>
        <dbReference type="EMBL" id="SHH48727.1"/>
    </source>
</evidence>
<evidence type="ECO:0000256" key="8">
    <source>
        <dbReference type="ARBA" id="ARBA00023002"/>
    </source>
</evidence>
<dbReference type="GO" id="GO:0035999">
    <property type="term" value="P:tetrahydrofolate interconversion"/>
    <property type="evidence" value="ECO:0007669"/>
    <property type="project" value="UniProtKB-UniRule"/>
</dbReference>
<comment type="catalytic activity">
    <reaction evidence="12">
        <text>(6R)-5,10-methylene-5,6,7,8-tetrahydrofolate + NADP(+) = (6R)-5,10-methenyltetrahydrofolate + NADPH</text>
        <dbReference type="Rhea" id="RHEA:22812"/>
        <dbReference type="ChEBI" id="CHEBI:15636"/>
        <dbReference type="ChEBI" id="CHEBI:57455"/>
        <dbReference type="ChEBI" id="CHEBI:57783"/>
        <dbReference type="ChEBI" id="CHEBI:58349"/>
        <dbReference type="EC" id="1.5.1.5"/>
    </reaction>
</comment>
<dbReference type="HAMAP" id="MF_01576">
    <property type="entry name" value="THF_DHG_CYH"/>
    <property type="match status" value="1"/>
</dbReference>
<keyword evidence="10 12" id="KW-0486">Methionine biosynthesis</keyword>
<keyword evidence="16" id="KW-1185">Reference proteome</keyword>
<keyword evidence="4 12" id="KW-0028">Amino-acid biosynthesis</keyword>
<dbReference type="PANTHER" id="PTHR48099">
    <property type="entry name" value="C-1-TETRAHYDROFOLATE SYNTHASE, CYTOPLASMIC-RELATED"/>
    <property type="match status" value="1"/>
</dbReference>
<feature type="binding site" evidence="12">
    <location>
        <begin position="165"/>
        <end position="167"/>
    </location>
    <ligand>
        <name>NADP(+)</name>
        <dbReference type="ChEBI" id="CHEBI:58349"/>
    </ligand>
</feature>
<dbReference type="Pfam" id="PF00763">
    <property type="entry name" value="THF_DHG_CYH"/>
    <property type="match status" value="1"/>
</dbReference>
<feature type="binding site" evidence="12">
    <location>
        <position position="231"/>
    </location>
    <ligand>
        <name>NADP(+)</name>
        <dbReference type="ChEBI" id="CHEBI:58349"/>
    </ligand>
</feature>
<dbReference type="EMBL" id="FQXV01000001">
    <property type="protein sequence ID" value="SHH48727.1"/>
    <property type="molecule type" value="Genomic_DNA"/>
</dbReference>
<evidence type="ECO:0000256" key="3">
    <source>
        <dbReference type="ARBA" id="ARBA00022563"/>
    </source>
</evidence>
<keyword evidence="7 12" id="KW-0521">NADP</keyword>
<dbReference type="GO" id="GO:0009086">
    <property type="term" value="P:methionine biosynthetic process"/>
    <property type="evidence" value="ECO:0007669"/>
    <property type="project" value="UniProtKB-KW"/>
</dbReference>
<comment type="caution">
    <text evidence="12">Lacks conserved residue(s) required for the propagation of feature annotation.</text>
</comment>
<evidence type="ECO:0000256" key="7">
    <source>
        <dbReference type="ARBA" id="ARBA00022857"/>
    </source>
</evidence>